<dbReference type="EMBL" id="JH169924">
    <property type="protein sequence ID" value="EHB07978.1"/>
    <property type="molecule type" value="Genomic_DNA"/>
</dbReference>
<dbReference type="GO" id="GO:0019900">
    <property type="term" value="F:kinase binding"/>
    <property type="evidence" value="ECO:0007669"/>
    <property type="project" value="InterPro"/>
</dbReference>
<dbReference type="eggNOG" id="ENOG502QRTR">
    <property type="taxonomic scope" value="Eukaryota"/>
</dbReference>
<keyword evidence="6" id="KW-0808">Transferase</keyword>
<keyword evidence="2 3" id="KW-0175">Coiled coil</keyword>
<feature type="domain" description="Janus kinase and microtubule-interacting protein C-terminal" evidence="5">
    <location>
        <begin position="429"/>
        <end position="534"/>
    </location>
</feature>
<dbReference type="Pfam" id="PF16034">
    <property type="entry name" value="JAKMIP_CC3"/>
    <property type="match status" value="3"/>
</dbReference>
<evidence type="ECO:0000256" key="3">
    <source>
        <dbReference type="SAM" id="Coils"/>
    </source>
</evidence>
<reference evidence="6 7" key="1">
    <citation type="journal article" date="2011" name="Nature">
        <title>Genome sequencing reveals insights into physiology and longevity of the naked mole rat.</title>
        <authorList>
            <person name="Kim E.B."/>
            <person name="Fang X."/>
            <person name="Fushan A.A."/>
            <person name="Huang Z."/>
            <person name="Lobanov A.V."/>
            <person name="Han L."/>
            <person name="Marino S.M."/>
            <person name="Sun X."/>
            <person name="Turanov A.A."/>
            <person name="Yang P."/>
            <person name="Yim S.H."/>
            <person name="Zhao X."/>
            <person name="Kasaikina M.V."/>
            <person name="Stoletzki N."/>
            <person name="Peng C."/>
            <person name="Polak P."/>
            <person name="Xiong Z."/>
            <person name="Kiezun A."/>
            <person name="Zhu Y."/>
            <person name="Chen Y."/>
            <person name="Kryukov G.V."/>
            <person name="Zhang Q."/>
            <person name="Peshkin L."/>
            <person name="Yang L."/>
            <person name="Bronson R.T."/>
            <person name="Buffenstein R."/>
            <person name="Wang B."/>
            <person name="Han C."/>
            <person name="Li Q."/>
            <person name="Chen L."/>
            <person name="Zhao W."/>
            <person name="Sunyaev S.R."/>
            <person name="Park T.J."/>
            <person name="Zhang G."/>
            <person name="Wang J."/>
            <person name="Gladyshev V.N."/>
        </authorList>
    </citation>
    <scope>NUCLEOTIDE SEQUENCE [LARGE SCALE GENOMIC DNA]</scope>
</reference>
<gene>
    <name evidence="6" type="ORF">GW7_14069</name>
</gene>
<feature type="domain" description="Janus kinase and microtubule-interacting protein C-terminal" evidence="5">
    <location>
        <begin position="781"/>
        <end position="815"/>
    </location>
</feature>
<feature type="domain" description="Janus kinase and microtubule-interacting protein C-terminal" evidence="5">
    <location>
        <begin position="535"/>
        <end position="653"/>
    </location>
</feature>
<evidence type="ECO:0000313" key="7">
    <source>
        <dbReference type="Proteomes" id="UP000006813"/>
    </source>
</evidence>
<feature type="coiled-coil region" evidence="3">
    <location>
        <begin position="494"/>
        <end position="521"/>
    </location>
</feature>
<evidence type="ECO:0000259" key="5">
    <source>
        <dbReference type="Pfam" id="PF16034"/>
    </source>
</evidence>
<sequence length="1360" mass="154461">MSKKGAGSRAKGDKVEALAALQAANEELRAKLTDIQIELQQEKSKVSRVEREKSQELRQVREHEQRKHAVLVTELKTKLHEEKMKELQAVREALLRQHEAELLRVIKIKDNENQRLQALLNTVRDGAPEKVKTVLLCEAKEEAKKGFEVEKVKMQQEISELKGAKKQVEEALTLVIQADKIKAAEIRSVYHLHQEEIICIKKECEREIRRLMEEIKFKDRAVFVLERELGVQAGHAQKLQLQKEALDEQLSQAREAERHPGSPRRELPYASGAGDASDHSGSPEQQLDEKDARRFQLKIAELSAIIRKLEDRNALLSEERNELLKRLREAESQYKPLLDKNKRLTRKNEDLTHTLRRIESKLKFLTQENMEMRQRAGIIRRPSSLNDLDQSQDEREVDFLKLQIVEQQSLIDELSKTLETAGYVKSVLERDKLLRYRKQRKKMAKLPKKPVVVETFFGYDEDGSSDGSSISYQTDRTDQTPCTPDDDLEEGLAKEETELRFRQLTMEYQALQRAYALLQEQVGGTLDAEREVKGLAKEETELRFRQLTMRAYALLQEQVGGTLDAEREVKTREQLQAEVQRAQTRVEDLEKALAEQGQDMKWIEEKQALYRRNQELVEKIKQMEMEEARLKHDVQDAKDQNELLEFRILELEKPLSSIRGCHVVIGHPSALPNIPGPKSSAVTEKGRREQESFGKVRLGVGGHITMVTFHCESGWVVWPVCKAKRKWPVQERERKSPAINFHHTPFVDGKSPLQVYCEAEGVTDILVSELMKKLDILGDNAIKQMEMEEARLKHDVQDAKDQNELLEFRILELEKPLSSIRGCHVVIGHPSALPNIPGPKSSAVTEKGRREQESFGKVRLGVGGHITMVTFHCESGWVVWPVCKAKRKWPVQERERKSPAINFHHTPFVDGKSPLQVYCEAEGVTDILVSELMKKLDILGDNANLTNEEQVVVIQARTVLTLAEKWLQRIEETESALHRKMLDLESEKDLFSKQKGYLDEELNYRKQALDQAHKHILELEAMLYDALQQEAGAKVAELLSEEEREKLKVAVEQWKRQVMSELRERDAQILRERMELLQLAQQRIKELEERIEAQKRQIKELEEKDWTLVTASPFRAILWVLKPEVPQTISYSWGAYLVMPPSPAKPLARPKLGGVFRCVEDAFENKTLPLDALGGDSRDPWAGEPYCGPCCLSEILGEPGGDLAAVAARRQGQPSLAPARGPPQPCLCLSTLSLPLLALCSPPGNSPAGGLQGLVQLSGHSPALALQLRPSGRSLALARDNFPKGAGSHSTEPGKQEDCSSSSRAWVLRVITGQGTGGPGRTLSDRSPLRDPNSSSVFRDRSHPFHSPVRTHRQGVRESV</sequence>
<protein>
    <submittedName>
        <fullName evidence="6">Janus kinase and microtubule-interacting protein 3</fullName>
    </submittedName>
</protein>
<evidence type="ECO:0000313" key="6">
    <source>
        <dbReference type="EMBL" id="EHB07978.1"/>
    </source>
</evidence>
<dbReference type="Proteomes" id="UP000006813">
    <property type="component" value="Unassembled WGS sequence"/>
</dbReference>
<proteinExistence type="inferred from homology"/>
<organism evidence="6 7">
    <name type="scientific">Heterocephalus glaber</name>
    <name type="common">Naked mole rat</name>
    <dbReference type="NCBI Taxonomy" id="10181"/>
    <lineage>
        <taxon>Eukaryota</taxon>
        <taxon>Metazoa</taxon>
        <taxon>Chordata</taxon>
        <taxon>Craniata</taxon>
        <taxon>Vertebrata</taxon>
        <taxon>Euteleostomi</taxon>
        <taxon>Mammalia</taxon>
        <taxon>Eutheria</taxon>
        <taxon>Euarchontoglires</taxon>
        <taxon>Glires</taxon>
        <taxon>Rodentia</taxon>
        <taxon>Hystricomorpha</taxon>
        <taxon>Bathyergidae</taxon>
        <taxon>Heterocephalus</taxon>
    </lineage>
</organism>
<dbReference type="PANTHER" id="PTHR18935:SF9">
    <property type="entry name" value="JANUS KINASE AND MICROTUBULE-INTERACTING PROTEIN 3"/>
    <property type="match status" value="1"/>
</dbReference>
<evidence type="ECO:0000256" key="2">
    <source>
        <dbReference type="ARBA" id="ARBA00023054"/>
    </source>
</evidence>
<feature type="region of interest" description="Disordered" evidence="4">
    <location>
        <begin position="249"/>
        <end position="290"/>
    </location>
</feature>
<feature type="compositionally biased region" description="Low complexity" evidence="4">
    <location>
        <begin position="270"/>
        <end position="282"/>
    </location>
</feature>
<dbReference type="InterPro" id="IPR031994">
    <property type="entry name" value="JAKMIP_C"/>
</dbReference>
<keyword evidence="6" id="KW-0418">Kinase</keyword>
<feature type="coiled-coil region" evidence="3">
    <location>
        <begin position="292"/>
        <end position="375"/>
    </location>
</feature>
<dbReference type="GO" id="GO:0008017">
    <property type="term" value="F:microtubule binding"/>
    <property type="evidence" value="ECO:0007669"/>
    <property type="project" value="InterPro"/>
</dbReference>
<name>G5BFB3_HETGA</name>
<dbReference type="InterPro" id="IPR024836">
    <property type="entry name" value="JAKMIP"/>
</dbReference>
<comment type="similarity">
    <text evidence="1">Belongs to the JAKMIP family.</text>
</comment>
<dbReference type="FunCoup" id="G5BFB3">
    <property type="interactions" value="40"/>
</dbReference>
<dbReference type="GO" id="GO:0016301">
    <property type="term" value="F:kinase activity"/>
    <property type="evidence" value="ECO:0007669"/>
    <property type="project" value="UniProtKB-KW"/>
</dbReference>
<feature type="region of interest" description="Disordered" evidence="4">
    <location>
        <begin position="462"/>
        <end position="488"/>
    </location>
</feature>
<feature type="compositionally biased region" description="Basic and acidic residues" evidence="4">
    <location>
        <begin position="254"/>
        <end position="267"/>
    </location>
</feature>
<feature type="coiled-coil region" evidence="3">
    <location>
        <begin position="1044"/>
        <end position="1104"/>
    </location>
</feature>
<dbReference type="InParanoid" id="G5BFB3"/>
<evidence type="ECO:0000256" key="4">
    <source>
        <dbReference type="SAM" id="MobiDB-lite"/>
    </source>
</evidence>
<accession>G5BFB3</accession>
<feature type="region of interest" description="Disordered" evidence="4">
    <location>
        <begin position="1278"/>
        <end position="1360"/>
    </location>
</feature>
<feature type="coiled-coil region" evidence="3">
    <location>
        <begin position="18"/>
        <end position="97"/>
    </location>
</feature>
<evidence type="ECO:0000256" key="1">
    <source>
        <dbReference type="ARBA" id="ARBA00005239"/>
    </source>
</evidence>
<feature type="coiled-coil region" evidence="3">
    <location>
        <begin position="565"/>
        <end position="640"/>
    </location>
</feature>
<dbReference type="PANTHER" id="PTHR18935">
    <property type="entry name" value="GOLGIN SUBFAMILY A MEMBER 4-LIKE ISOFORM X1"/>
    <property type="match status" value="1"/>
</dbReference>